<dbReference type="InterPro" id="IPR046080">
    <property type="entry name" value="DUF6098"/>
</dbReference>
<comment type="caution">
    <text evidence="2">The sequence shown here is derived from an EMBL/GenBank/DDBJ whole genome shotgun (WGS) entry which is preliminary data.</text>
</comment>
<feature type="region of interest" description="Disordered" evidence="1">
    <location>
        <begin position="22"/>
        <end position="47"/>
    </location>
</feature>
<keyword evidence="3" id="KW-1185">Reference proteome</keyword>
<sequence>MVTVRTLAELAEITRSGRAPYLRYSPGPASDARHSSTDHESGLALPGLSANPLAPPAWWTLPLEDWLARRVCQYLHELDEGARPWVLSGRQVDVGPDNEPLLVDIRPVAWLDPELLDEARARYTERLNAGAATHRDR</sequence>
<feature type="compositionally biased region" description="Basic and acidic residues" evidence="1">
    <location>
        <begin position="31"/>
        <end position="41"/>
    </location>
</feature>
<reference evidence="2 3" key="1">
    <citation type="submission" date="2017-02" db="EMBL/GenBank/DDBJ databases">
        <title>Draft genome of Saccharomonospora sp. 154.</title>
        <authorList>
            <person name="Alonso-Carmona G.S."/>
            <person name="De La Haba R."/>
            <person name="Vera-Gargallo B."/>
            <person name="Sandoval-Trujillo A.H."/>
            <person name="Ramirez-Duran N."/>
            <person name="Ventosa A."/>
        </authorList>
    </citation>
    <scope>NUCLEOTIDE SEQUENCE [LARGE SCALE GENOMIC DNA]</scope>
    <source>
        <strain evidence="2 3">LRS4.154</strain>
    </source>
</reference>
<accession>A0A1V8ZY80</accession>
<name>A0A1V8ZY80_SACPI</name>
<dbReference type="EMBL" id="MWIH01000009">
    <property type="protein sequence ID" value="OQO89760.1"/>
    <property type="molecule type" value="Genomic_DNA"/>
</dbReference>
<protein>
    <submittedName>
        <fullName evidence="2">Uncharacterized protein</fullName>
    </submittedName>
</protein>
<dbReference type="Pfam" id="PF19593">
    <property type="entry name" value="DUF6098"/>
    <property type="match status" value="1"/>
</dbReference>
<dbReference type="AlphaFoldDB" id="A0A1V8ZY80"/>
<organism evidence="2 3">
    <name type="scientific">Saccharomonospora piscinae</name>
    <dbReference type="NCBI Taxonomy" id="687388"/>
    <lineage>
        <taxon>Bacteria</taxon>
        <taxon>Bacillati</taxon>
        <taxon>Actinomycetota</taxon>
        <taxon>Actinomycetes</taxon>
        <taxon>Pseudonocardiales</taxon>
        <taxon>Pseudonocardiaceae</taxon>
        <taxon>Saccharomonospora</taxon>
    </lineage>
</organism>
<evidence type="ECO:0000313" key="3">
    <source>
        <dbReference type="Proteomes" id="UP000192591"/>
    </source>
</evidence>
<proteinExistence type="predicted"/>
<gene>
    <name evidence="2" type="ORF">B1813_21835</name>
</gene>
<dbReference type="STRING" id="1962155.B1813_21835"/>
<evidence type="ECO:0000256" key="1">
    <source>
        <dbReference type="SAM" id="MobiDB-lite"/>
    </source>
</evidence>
<dbReference type="Proteomes" id="UP000192591">
    <property type="component" value="Unassembled WGS sequence"/>
</dbReference>
<evidence type="ECO:0000313" key="2">
    <source>
        <dbReference type="EMBL" id="OQO89760.1"/>
    </source>
</evidence>